<evidence type="ECO:0000256" key="6">
    <source>
        <dbReference type="PROSITE-ProRule" id="PRU00267"/>
    </source>
</evidence>
<feature type="region of interest" description="Disordered" evidence="7">
    <location>
        <begin position="84"/>
        <end position="111"/>
    </location>
</feature>
<evidence type="ECO:0000256" key="2">
    <source>
        <dbReference type="ARBA" id="ARBA00023015"/>
    </source>
</evidence>
<dbReference type="GO" id="GO:0005634">
    <property type="term" value="C:nucleus"/>
    <property type="evidence" value="ECO:0007669"/>
    <property type="project" value="UniProtKB-SubCell"/>
</dbReference>
<keyword evidence="3 6" id="KW-0238">DNA-binding</keyword>
<dbReference type="GO" id="GO:0000981">
    <property type="term" value="F:DNA-binding transcription factor activity, RNA polymerase II-specific"/>
    <property type="evidence" value="ECO:0007669"/>
    <property type="project" value="TreeGrafter"/>
</dbReference>
<evidence type="ECO:0000313" key="10">
    <source>
        <dbReference type="Proteomes" id="UP000479000"/>
    </source>
</evidence>
<dbReference type="InterPro" id="IPR036910">
    <property type="entry name" value="HMG_box_dom_sf"/>
</dbReference>
<dbReference type="PROSITE" id="PS50118">
    <property type="entry name" value="HMG_BOX_2"/>
    <property type="match status" value="1"/>
</dbReference>
<name>A0A6H5GYX8_9HEMI</name>
<organism evidence="9 10">
    <name type="scientific">Nesidiocoris tenuis</name>
    <dbReference type="NCBI Taxonomy" id="355587"/>
    <lineage>
        <taxon>Eukaryota</taxon>
        <taxon>Metazoa</taxon>
        <taxon>Ecdysozoa</taxon>
        <taxon>Arthropoda</taxon>
        <taxon>Hexapoda</taxon>
        <taxon>Insecta</taxon>
        <taxon>Pterygota</taxon>
        <taxon>Neoptera</taxon>
        <taxon>Paraneoptera</taxon>
        <taxon>Hemiptera</taxon>
        <taxon>Heteroptera</taxon>
        <taxon>Panheteroptera</taxon>
        <taxon>Cimicomorpha</taxon>
        <taxon>Miridae</taxon>
        <taxon>Dicyphina</taxon>
        <taxon>Nesidiocoris</taxon>
    </lineage>
</organism>
<dbReference type="SUPFAM" id="SSF47095">
    <property type="entry name" value="HMG-box"/>
    <property type="match status" value="1"/>
</dbReference>
<feature type="compositionally biased region" description="Polar residues" evidence="7">
    <location>
        <begin position="91"/>
        <end position="103"/>
    </location>
</feature>
<sequence length="286" mass="31550">MNHVNAGASNPGVSATPFPDYFPSWTASDKKKTHVKRPMNAFMVWAQAARRKLAVEYPELHNAELSKALGHLWSSAIPTKNLSSWRPKGSVSYTKKNTPTTSTSREEGNAPFTPATIVTATRTISTQSIKRKQTKLINDPPTDLIHKNLMASSGTGSGSEETEPAELSIAEEAVEPVDSSEFDQYMGQNSILYNSSWEGQQQSEDYEYIHDYKYLDWHLIVSSPSAVSPSPGGSTSSSAASTSAQTQQRQDGRSAAYFSHNGPWHTNPAYYSSCQYQRTQDPWNFA</sequence>
<protein>
    <recommendedName>
        <fullName evidence="8">HMG box domain-containing protein</fullName>
    </recommendedName>
</protein>
<dbReference type="Gene3D" id="1.10.30.10">
    <property type="entry name" value="High mobility group box domain"/>
    <property type="match status" value="1"/>
</dbReference>
<dbReference type="OrthoDB" id="6247875at2759"/>
<keyword evidence="4" id="KW-0804">Transcription</keyword>
<evidence type="ECO:0000256" key="3">
    <source>
        <dbReference type="ARBA" id="ARBA00023125"/>
    </source>
</evidence>
<feature type="compositionally biased region" description="Low complexity" evidence="7">
    <location>
        <begin position="225"/>
        <end position="244"/>
    </location>
</feature>
<dbReference type="InterPro" id="IPR009071">
    <property type="entry name" value="HMG_box_dom"/>
</dbReference>
<evidence type="ECO:0000256" key="1">
    <source>
        <dbReference type="ARBA" id="ARBA00004123"/>
    </source>
</evidence>
<dbReference type="PANTHER" id="PTHR45803">
    <property type="entry name" value="SOX100B"/>
    <property type="match status" value="1"/>
</dbReference>
<dbReference type="Pfam" id="PF00505">
    <property type="entry name" value="HMG_box"/>
    <property type="match status" value="1"/>
</dbReference>
<feature type="region of interest" description="Disordered" evidence="7">
    <location>
        <begin position="225"/>
        <end position="259"/>
    </location>
</feature>
<keyword evidence="2" id="KW-0805">Transcription regulation</keyword>
<dbReference type="GO" id="GO:0000978">
    <property type="term" value="F:RNA polymerase II cis-regulatory region sequence-specific DNA binding"/>
    <property type="evidence" value="ECO:0007669"/>
    <property type="project" value="TreeGrafter"/>
</dbReference>
<proteinExistence type="predicted"/>
<evidence type="ECO:0000259" key="8">
    <source>
        <dbReference type="PROSITE" id="PS50118"/>
    </source>
</evidence>
<keyword evidence="10" id="KW-1185">Reference proteome</keyword>
<dbReference type="AlphaFoldDB" id="A0A6H5GYX8"/>
<feature type="DNA-binding region" description="HMG box" evidence="6">
    <location>
        <begin position="35"/>
        <end position="73"/>
    </location>
</feature>
<evidence type="ECO:0000313" key="9">
    <source>
        <dbReference type="EMBL" id="CAB0008376.1"/>
    </source>
</evidence>
<feature type="domain" description="HMG box" evidence="8">
    <location>
        <begin position="35"/>
        <end position="73"/>
    </location>
</feature>
<dbReference type="Proteomes" id="UP000479000">
    <property type="component" value="Unassembled WGS sequence"/>
</dbReference>
<evidence type="ECO:0000256" key="5">
    <source>
        <dbReference type="ARBA" id="ARBA00023242"/>
    </source>
</evidence>
<comment type="subcellular location">
    <subcellularLocation>
        <location evidence="1">Nucleus</location>
    </subcellularLocation>
</comment>
<keyword evidence="5 6" id="KW-0539">Nucleus</keyword>
<dbReference type="EMBL" id="CADCXU010020432">
    <property type="protein sequence ID" value="CAB0008376.1"/>
    <property type="molecule type" value="Genomic_DNA"/>
</dbReference>
<reference evidence="9 10" key="1">
    <citation type="submission" date="2020-02" db="EMBL/GenBank/DDBJ databases">
        <authorList>
            <person name="Ferguson B K."/>
        </authorList>
    </citation>
    <scope>NUCLEOTIDE SEQUENCE [LARGE SCALE GENOMIC DNA]</scope>
</reference>
<evidence type="ECO:0000256" key="7">
    <source>
        <dbReference type="SAM" id="MobiDB-lite"/>
    </source>
</evidence>
<dbReference type="InterPro" id="IPR050917">
    <property type="entry name" value="SOX_TF"/>
</dbReference>
<dbReference type="PANTHER" id="PTHR45803:SF5">
    <property type="entry name" value="SOX100B"/>
    <property type="match status" value="1"/>
</dbReference>
<evidence type="ECO:0000256" key="4">
    <source>
        <dbReference type="ARBA" id="ARBA00023163"/>
    </source>
</evidence>
<gene>
    <name evidence="9" type="ORF">NTEN_LOCUS13622</name>
</gene>
<accession>A0A6H5GYX8</accession>